<dbReference type="AlphaFoldDB" id="A0A7X0TUT3"/>
<dbReference type="SUPFAM" id="SSF63999">
    <property type="entry name" value="Thiamin pyrophosphokinase, catalytic domain"/>
    <property type="match status" value="1"/>
</dbReference>
<comment type="caution">
    <text evidence="6">The sequence shown here is derived from an EMBL/GenBank/DDBJ whole genome shotgun (WGS) entry which is preliminary data.</text>
</comment>
<feature type="domain" description="6-hydroxymethylpterin diphosphokinase MptE-like" evidence="5">
    <location>
        <begin position="186"/>
        <end position="347"/>
    </location>
</feature>
<dbReference type="InterPro" id="IPR002826">
    <property type="entry name" value="MptE-like"/>
</dbReference>
<name>A0A7X0TUT3_9GAMM</name>
<evidence type="ECO:0000313" key="6">
    <source>
        <dbReference type="EMBL" id="MBB6544712.1"/>
    </source>
</evidence>
<dbReference type="GO" id="GO:0004788">
    <property type="term" value="F:thiamine diphosphokinase activity"/>
    <property type="evidence" value="ECO:0007669"/>
    <property type="project" value="InterPro"/>
</dbReference>
<gene>
    <name evidence="6" type="ORF">HNQ55_003245</name>
</gene>
<evidence type="ECO:0000256" key="2">
    <source>
        <dbReference type="ARBA" id="ARBA00022741"/>
    </source>
</evidence>
<keyword evidence="3" id="KW-0418">Kinase</keyword>
<protein>
    <recommendedName>
        <fullName evidence="5">6-hydroxymethylpterin diphosphokinase MptE-like domain-containing protein</fullName>
    </recommendedName>
</protein>
<keyword evidence="2" id="KW-0547">Nucleotide-binding</keyword>
<proteinExistence type="predicted"/>
<evidence type="ECO:0000256" key="4">
    <source>
        <dbReference type="ARBA" id="ARBA00022840"/>
    </source>
</evidence>
<keyword evidence="1" id="KW-0808">Transferase</keyword>
<evidence type="ECO:0000256" key="1">
    <source>
        <dbReference type="ARBA" id="ARBA00022679"/>
    </source>
</evidence>
<dbReference type="EMBL" id="JACHHU010000035">
    <property type="protein sequence ID" value="MBB6544712.1"/>
    <property type="molecule type" value="Genomic_DNA"/>
</dbReference>
<sequence>MPNVNLPKNFEILSQRWPLLFKMLIAANEDTLKVEVVERTITINGIQLTSSYDRLAEAKLQVSQINIHNNEATIYGPALGDTATLLLARKSLRKLYVIILNKAIFIHSLQAIERLKWLSDPRVSLSIASSHDEVRLPFCANPAELKLADLEGEQLADKVQIELNQQFLLEKHRRRHQEQCNPILDSIAYVQKDGDISTLPKPQQADLFIVAAGPTLALHLDYLLQHKPFIIAVDASVRVLLNYGITPDIVVSIDYKAFQFFEDIDPNALKDTTLVYFPNVETQVIQYWPGPRYCSYSPTPMYQEITYLPPRTQLFCAGSVVHPAIDLGVYLQAERLILLGTDFAFTYNKSHAAISDQVKASHELELNIAQESVINGLGKKVPTMASLKAYLRDLERYIKKHPNVSFLNGSLEGAYIEGTRPWKR</sequence>
<evidence type="ECO:0000256" key="3">
    <source>
        <dbReference type="ARBA" id="ARBA00022777"/>
    </source>
</evidence>
<keyword evidence="4" id="KW-0067">ATP-binding</keyword>
<reference evidence="6 7" key="1">
    <citation type="submission" date="2020-08" db="EMBL/GenBank/DDBJ databases">
        <title>Genomic Encyclopedia of Type Strains, Phase IV (KMG-IV): sequencing the most valuable type-strain genomes for metagenomic binning, comparative biology and taxonomic classification.</title>
        <authorList>
            <person name="Goeker M."/>
        </authorList>
    </citation>
    <scope>NUCLEOTIDE SEQUENCE [LARGE SCALE GENOMIC DNA]</scope>
    <source>
        <strain evidence="6 7">DSM 26287</strain>
    </source>
</reference>
<dbReference type="GO" id="GO:0016301">
    <property type="term" value="F:kinase activity"/>
    <property type="evidence" value="ECO:0007669"/>
    <property type="project" value="UniProtKB-KW"/>
</dbReference>
<dbReference type="InterPro" id="IPR036759">
    <property type="entry name" value="TPK_catalytic_sf"/>
</dbReference>
<dbReference type="Proteomes" id="UP000537141">
    <property type="component" value="Unassembled WGS sequence"/>
</dbReference>
<dbReference type="PANTHER" id="PTHR41786">
    <property type="entry name" value="MOTILITY ACCESSORY FACTOR MAF"/>
    <property type="match status" value="1"/>
</dbReference>
<keyword evidence="7" id="KW-1185">Reference proteome</keyword>
<evidence type="ECO:0000313" key="7">
    <source>
        <dbReference type="Proteomes" id="UP000537141"/>
    </source>
</evidence>
<dbReference type="RefSeq" id="WP_184426091.1">
    <property type="nucleotide sequence ID" value="NZ_AP027362.1"/>
</dbReference>
<evidence type="ECO:0000259" key="5">
    <source>
        <dbReference type="Pfam" id="PF01973"/>
    </source>
</evidence>
<dbReference type="Pfam" id="PF01973">
    <property type="entry name" value="MptE-like"/>
    <property type="match status" value="1"/>
</dbReference>
<organism evidence="6 7">
    <name type="scientific">Thalassotalea piscium</name>
    <dbReference type="NCBI Taxonomy" id="1230533"/>
    <lineage>
        <taxon>Bacteria</taxon>
        <taxon>Pseudomonadati</taxon>
        <taxon>Pseudomonadota</taxon>
        <taxon>Gammaproteobacteria</taxon>
        <taxon>Alteromonadales</taxon>
        <taxon>Colwelliaceae</taxon>
        <taxon>Thalassotalea</taxon>
    </lineage>
</organism>
<dbReference type="GO" id="GO:0009229">
    <property type="term" value="P:thiamine diphosphate biosynthetic process"/>
    <property type="evidence" value="ECO:0007669"/>
    <property type="project" value="InterPro"/>
</dbReference>
<dbReference type="PANTHER" id="PTHR41786:SF1">
    <property type="entry name" value="6-HYDROXYMETHYLPTERIN DIPHOSPHOKINASE MPTE-LIKE DOMAIN-CONTAINING PROTEIN"/>
    <property type="match status" value="1"/>
</dbReference>
<accession>A0A7X0TUT3</accession>
<dbReference type="GO" id="GO:0005524">
    <property type="term" value="F:ATP binding"/>
    <property type="evidence" value="ECO:0007669"/>
    <property type="project" value="UniProtKB-KW"/>
</dbReference>